<evidence type="ECO:0000259" key="1">
    <source>
        <dbReference type="SMART" id="SM00642"/>
    </source>
</evidence>
<dbReference type="GO" id="GO:0004556">
    <property type="term" value="F:alpha-amylase activity"/>
    <property type="evidence" value="ECO:0007669"/>
    <property type="project" value="UniProtKB-EC"/>
</dbReference>
<dbReference type="Proteomes" id="UP000029224">
    <property type="component" value="Unassembled WGS sequence"/>
</dbReference>
<dbReference type="SMART" id="SM00642">
    <property type="entry name" value="Aamy"/>
    <property type="match status" value="1"/>
</dbReference>
<evidence type="ECO:0000313" key="3">
    <source>
        <dbReference type="Proteomes" id="UP000029224"/>
    </source>
</evidence>
<evidence type="ECO:0000313" key="2">
    <source>
        <dbReference type="EMBL" id="GAL32179.1"/>
    </source>
</evidence>
<dbReference type="EMBL" id="BBMT01000001">
    <property type="protein sequence ID" value="GAL32179.1"/>
    <property type="molecule type" value="Genomic_DNA"/>
</dbReference>
<dbReference type="InterPro" id="IPR017853">
    <property type="entry name" value="GH"/>
</dbReference>
<dbReference type="Pfam" id="PF00128">
    <property type="entry name" value="Alpha-amylase"/>
    <property type="match status" value="1"/>
</dbReference>
<name>A0A090T0C8_9VIBR</name>
<dbReference type="EC" id="3.2.1.1" evidence="2"/>
<protein>
    <submittedName>
        <fullName evidence="2">Periplasmic alpha-amylase</fullName>
        <ecNumber evidence="2">3.2.1.1</ecNumber>
    </submittedName>
</protein>
<dbReference type="InterPro" id="IPR006047">
    <property type="entry name" value="GH13_cat_dom"/>
</dbReference>
<keyword evidence="3" id="KW-1185">Reference proteome</keyword>
<dbReference type="PANTHER" id="PTHR10357">
    <property type="entry name" value="ALPHA-AMYLASE FAMILY MEMBER"/>
    <property type="match status" value="1"/>
</dbReference>
<sequence length="334" mass="38506">MFAKWQPKPSENWHSYHSNIDYQSEEWSHWWGADWVRTGLPGYDKPGSSDITLSLAGLPDFKTESTKAVTPPQWLLDNPGTRVSKRDNYTVADYLIEWQTDWVKRFGVDGYRVDTVKHVEGEVWKKLKAEATLSLEQWRKDNNQSGQPFWMMGEVWGHSAYRSPYFDDGFNALINFDMQKKLDKGAACFSQMADTYKSYANSIQESDDFNPVSYMSSHDTELFFSRFKDYTMQKNAANALLLSPGAIQVYYGDEVGRNIGPYADDFHQGTRSDMVWTLTDEKKALLEHWRTVGQFRDRHPAIGAGKHTEITNDNAYVFSRELEGDKVIVAYFGK</sequence>
<reference evidence="2 3" key="2">
    <citation type="submission" date="2014-09" db="EMBL/GenBank/DDBJ databases">
        <authorList>
            <consortium name="NBRP consortium"/>
            <person name="Sawabe T."/>
            <person name="Meirelles P."/>
            <person name="Nakanishi M."/>
            <person name="Sayaka M."/>
            <person name="Hattori M."/>
            <person name="Ohkuma M."/>
        </authorList>
    </citation>
    <scope>NUCLEOTIDE SEQUENCE [LARGE SCALE GENOMIC DNA]</scope>
    <source>
        <strain evidence="2 3">JCM 19240</strain>
    </source>
</reference>
<accession>A0A090T0C8</accession>
<comment type="caution">
    <text evidence="2">The sequence shown here is derived from an EMBL/GenBank/DDBJ whole genome shotgun (WGS) entry which is preliminary data.</text>
</comment>
<proteinExistence type="predicted"/>
<keyword evidence="2" id="KW-0378">Hydrolase</keyword>
<dbReference type="GO" id="GO:0005975">
    <property type="term" value="P:carbohydrate metabolic process"/>
    <property type="evidence" value="ECO:0007669"/>
    <property type="project" value="InterPro"/>
</dbReference>
<reference evidence="2 3" key="1">
    <citation type="submission" date="2014-09" db="EMBL/GenBank/DDBJ databases">
        <title>Vibrio maritimus JCM 19240. (C210) whole genome shotgun sequence.</title>
        <authorList>
            <person name="Sawabe T."/>
            <person name="Meirelles P."/>
            <person name="Nakanishi M."/>
            <person name="Sayaka M."/>
            <person name="Hattori M."/>
            <person name="Ohkuma M."/>
        </authorList>
    </citation>
    <scope>NUCLEOTIDE SEQUENCE [LARGE SCALE GENOMIC DNA]</scope>
    <source>
        <strain evidence="2 3">JCM 19240</strain>
    </source>
</reference>
<keyword evidence="2" id="KW-0326">Glycosidase</keyword>
<dbReference type="AlphaFoldDB" id="A0A090T0C8"/>
<feature type="domain" description="Glycosyl hydrolase family 13 catalytic" evidence="1">
    <location>
        <begin position="4"/>
        <end position="296"/>
    </location>
</feature>
<dbReference type="SUPFAM" id="SSF51445">
    <property type="entry name" value="(Trans)glycosidases"/>
    <property type="match status" value="1"/>
</dbReference>
<dbReference type="Gene3D" id="3.20.20.80">
    <property type="entry name" value="Glycosidases"/>
    <property type="match status" value="1"/>
</dbReference>
<dbReference type="PANTHER" id="PTHR10357:SF209">
    <property type="entry name" value="PERIPLASMIC ALPHA-AMYLASE"/>
    <property type="match status" value="1"/>
</dbReference>
<organism evidence="2 3">
    <name type="scientific">Vibrio maritimus</name>
    <dbReference type="NCBI Taxonomy" id="990268"/>
    <lineage>
        <taxon>Bacteria</taxon>
        <taxon>Pseudomonadati</taxon>
        <taxon>Pseudomonadota</taxon>
        <taxon>Gammaproteobacteria</taxon>
        <taxon>Vibrionales</taxon>
        <taxon>Vibrionaceae</taxon>
        <taxon>Vibrio</taxon>
    </lineage>
</organism>
<gene>
    <name evidence="2" type="ORF">JCM19240_5610</name>
</gene>